<evidence type="ECO:0000313" key="1">
    <source>
        <dbReference type="EMBL" id="AGB31092.1"/>
    </source>
</evidence>
<dbReference type="GeneID" id="55316400"/>
<dbReference type="KEGG" id="npe:Natpe_1185"/>
<reference evidence="1" key="1">
    <citation type="submission" date="2012-02" db="EMBL/GenBank/DDBJ databases">
        <title>Complete sequence of chromosome of Natrinema pellirubrum DSM 15624.</title>
        <authorList>
            <consortium name="US DOE Joint Genome Institute"/>
            <person name="Lucas S."/>
            <person name="Han J."/>
            <person name="Lapidus A."/>
            <person name="Cheng J.-F."/>
            <person name="Goodwin L."/>
            <person name="Pitluck S."/>
            <person name="Peters L."/>
            <person name="Teshima H."/>
            <person name="Detter J.C."/>
            <person name="Han C."/>
            <person name="Tapia R."/>
            <person name="Land M."/>
            <person name="Hauser L."/>
            <person name="Kyrpides N."/>
            <person name="Ivanova N."/>
            <person name="Pagani I."/>
            <person name="Sproer C."/>
            <person name="Anderson I."/>
            <person name="Woyke T."/>
        </authorList>
    </citation>
    <scope>NUCLEOTIDE SEQUENCE</scope>
    <source>
        <strain evidence="1">DSM 15624</strain>
    </source>
</reference>
<dbReference type="RefSeq" id="WP_006179713.1">
    <property type="nucleotide sequence ID" value="NC_019962.1"/>
</dbReference>
<sequence length="49" mass="5380">MPECQHCGAFVTRDFVRVFGVDGEVRECPACSTYREITAAPNDRDGGSE</sequence>
<evidence type="ECO:0000313" key="2">
    <source>
        <dbReference type="EMBL" id="ELY81066.1"/>
    </source>
</evidence>
<dbReference type="PATRIC" id="fig|797303.5.peg.418"/>
<organism evidence="1 3">
    <name type="scientific">Natrinema pellirubrum (strain DSM 15624 / CIP 106293 / JCM 10476 / NCIMB 786 / 157)</name>
    <dbReference type="NCBI Taxonomy" id="797303"/>
    <lineage>
        <taxon>Archaea</taxon>
        <taxon>Methanobacteriati</taxon>
        <taxon>Methanobacteriota</taxon>
        <taxon>Stenosarchaea group</taxon>
        <taxon>Halobacteria</taxon>
        <taxon>Halobacteriales</taxon>
        <taxon>Natrialbaceae</taxon>
        <taxon>Natrinema</taxon>
    </lineage>
</organism>
<dbReference type="Pfam" id="PF24444">
    <property type="entry name" value="DUF7563"/>
    <property type="match status" value="1"/>
</dbReference>
<dbReference type="AlphaFoldDB" id="L0JKI1"/>
<accession>L0JKI1</accession>
<dbReference type="EMBL" id="CP003372">
    <property type="protein sequence ID" value="AGB31092.1"/>
    <property type="molecule type" value="Genomic_DNA"/>
</dbReference>
<dbReference type="HOGENOM" id="CLU_210071_1_0_2"/>
<reference evidence="3" key="2">
    <citation type="submission" date="2012-02" db="EMBL/GenBank/DDBJ databases">
        <title>Complete sequence of chromosome of Natrinema pellirubrum DSM 15624.</title>
        <authorList>
            <person name="Lucas S."/>
            <person name="Han J."/>
            <person name="Lapidus A."/>
            <person name="Cheng J.-F."/>
            <person name="Goodwin L."/>
            <person name="Pitluck S."/>
            <person name="Peters L."/>
            <person name="Teshima H."/>
            <person name="Detter J.C."/>
            <person name="Han C."/>
            <person name="Tapia R."/>
            <person name="Land M."/>
            <person name="Hauser L."/>
            <person name="Kyrpides N."/>
            <person name="Ivanova N."/>
            <person name="Pagani I."/>
            <person name="Sproer C."/>
            <person name="Anderson I."/>
            <person name="Woyke T."/>
        </authorList>
    </citation>
    <scope>NUCLEOTIDE SEQUENCE [LARGE SCALE GENOMIC DNA]</scope>
    <source>
        <strain evidence="3">DSM 15624 / JCM 10476 / NCIMB 786</strain>
    </source>
</reference>
<gene>
    <name evidence="1" type="ordered locus">Natpe_1185</name>
    <name evidence="2" type="ORF">C488_02011</name>
</gene>
<dbReference type="Proteomes" id="UP000011593">
    <property type="component" value="Unassembled WGS sequence"/>
</dbReference>
<dbReference type="eggNOG" id="arCOG06449">
    <property type="taxonomic scope" value="Archaea"/>
</dbReference>
<dbReference type="InterPro" id="IPR055985">
    <property type="entry name" value="DUF7563"/>
</dbReference>
<protein>
    <recommendedName>
        <fullName evidence="5">Small CPxCG-related zinc finger protein</fullName>
    </recommendedName>
</protein>
<evidence type="ECO:0000313" key="4">
    <source>
        <dbReference type="Proteomes" id="UP000011593"/>
    </source>
</evidence>
<proteinExistence type="predicted"/>
<keyword evidence="4" id="KW-1185">Reference proteome</keyword>
<reference evidence="2 4" key="3">
    <citation type="journal article" date="2014" name="PLoS Genet.">
        <title>Phylogenetically driven sequencing of extremely halophilic archaea reveals strategies for static and dynamic osmo-response.</title>
        <authorList>
            <person name="Becker E.A."/>
            <person name="Seitzer P.M."/>
            <person name="Tritt A."/>
            <person name="Larsen D."/>
            <person name="Krusor M."/>
            <person name="Yao A.I."/>
            <person name="Wu D."/>
            <person name="Madern D."/>
            <person name="Eisen J.A."/>
            <person name="Darling A.E."/>
            <person name="Facciotti M.T."/>
        </authorList>
    </citation>
    <scope>NUCLEOTIDE SEQUENCE [LARGE SCALE GENOMIC DNA]</scope>
    <source>
        <strain evidence="2 4">DSM 15624</strain>
    </source>
</reference>
<evidence type="ECO:0008006" key="5">
    <source>
        <dbReference type="Google" id="ProtNLM"/>
    </source>
</evidence>
<dbReference type="OrthoDB" id="195311at2157"/>
<evidence type="ECO:0000313" key="3">
    <source>
        <dbReference type="Proteomes" id="UP000010843"/>
    </source>
</evidence>
<name>L0JKI1_NATP1</name>
<dbReference type="EMBL" id="AOIE01000008">
    <property type="protein sequence ID" value="ELY81066.1"/>
    <property type="molecule type" value="Genomic_DNA"/>
</dbReference>
<dbReference type="Proteomes" id="UP000010843">
    <property type="component" value="Chromosome"/>
</dbReference>